<dbReference type="Proteomes" id="UP000317512">
    <property type="component" value="Chromosome"/>
</dbReference>
<evidence type="ECO:0000313" key="3">
    <source>
        <dbReference type="Proteomes" id="UP000317512"/>
    </source>
</evidence>
<accession>A0A5B8K0E4</accession>
<reference evidence="3" key="1">
    <citation type="submission" date="2019-07" db="EMBL/GenBank/DDBJ databases">
        <title>Complete genome sequences of three Mycoplasma sp. 1220 strains.</title>
        <authorList>
            <person name="Grozner D."/>
            <person name="Forro B."/>
            <person name="Kovacs A.B."/>
            <person name="Marton S."/>
            <person name="Banyai K."/>
            <person name="Kreizinger Z."/>
            <person name="Sulyok K.M."/>
            <person name="Gyuranecz M."/>
        </authorList>
    </citation>
    <scope>NUCLEOTIDE SEQUENCE [LARGE SCALE GENOMIC DNA]</scope>
    <source>
        <strain evidence="3">MYCAV93</strain>
    </source>
</reference>
<sequence length="461" mass="52880">MKKIKNKLLLIGSVVSTSSFLALSASCSNKNEEEIKVENPNDNTQNEVKINFDNQFLLNLDKEYFNFKLIDTYQENNKEKLQQNYIDFIKKTFDLIKQLINNLKEVITPISSKETETMKELVNSIDTLLTDIEEVIKIDTDEKFDEFQSKSNEINDASLSDLLQKVNLAVSDSNNEFDDSMKQKISQYSLKHQKDLLYKSTELALQNQKSVIEYVKTNNSDLYQLANDLFQIKSQDKISVLINKAIENLDSENSETLSDSLLSYQATLKVLSYAELIQNNNIKNGLVLPQKLNHNIPFDANPAFVTTIESWKLIENDLDSSNENSIFIKNSKEEIVGIEYFKNNNRFISNQDEDIDEELTISIANIVNEVLKRNPKLKSITRIKATDNGPILLTNLNNQVISNLEEVKNENSTTNKITIKRTEGQINVFAQYPLILQQLLNSNLIQISQDDLNFIVLIFNY</sequence>
<keyword evidence="1" id="KW-0732">Signal</keyword>
<dbReference type="RefSeq" id="WP_146308523.1">
    <property type="nucleotide sequence ID" value="NZ_CP041663.1"/>
</dbReference>
<name>A0A5B8K0E4_9MOLU</name>
<feature type="chain" id="PRO_5022889135" description="Lipoprotein" evidence="1">
    <location>
        <begin position="25"/>
        <end position="461"/>
    </location>
</feature>
<evidence type="ECO:0000256" key="1">
    <source>
        <dbReference type="SAM" id="SignalP"/>
    </source>
</evidence>
<dbReference type="EMBL" id="CP041663">
    <property type="protein sequence ID" value="QDY88139.1"/>
    <property type="molecule type" value="Genomic_DNA"/>
</dbReference>
<gene>
    <name evidence="2" type="ORF">FOY43_00460</name>
</gene>
<dbReference type="AlphaFoldDB" id="A0A5B8K0E4"/>
<feature type="signal peptide" evidence="1">
    <location>
        <begin position="1"/>
        <end position="24"/>
    </location>
</feature>
<dbReference type="PROSITE" id="PS51257">
    <property type="entry name" value="PROKAR_LIPOPROTEIN"/>
    <property type="match status" value="1"/>
</dbReference>
<proteinExistence type="predicted"/>
<evidence type="ECO:0000313" key="2">
    <source>
        <dbReference type="EMBL" id="QDY88139.1"/>
    </source>
</evidence>
<evidence type="ECO:0008006" key="4">
    <source>
        <dbReference type="Google" id="ProtNLM"/>
    </source>
</evidence>
<dbReference type="OrthoDB" id="400081at2"/>
<protein>
    <recommendedName>
        <fullName evidence="4">Lipoprotein</fullName>
    </recommendedName>
</protein>
<organism evidence="2 3">
    <name type="scientific">Mycoplasma anserisalpingitidis</name>
    <dbReference type="NCBI Taxonomy" id="519450"/>
    <lineage>
        <taxon>Bacteria</taxon>
        <taxon>Bacillati</taxon>
        <taxon>Mycoplasmatota</taxon>
        <taxon>Mollicutes</taxon>
        <taxon>Mycoplasmataceae</taxon>
        <taxon>Mycoplasma</taxon>
    </lineage>
</organism>